<name>A0ABU3CIZ1_9FLAO</name>
<feature type="chain" id="PRO_5045292079" description="DUF4468 domain-containing protein" evidence="1">
    <location>
        <begin position="23"/>
        <end position="191"/>
    </location>
</feature>
<keyword evidence="3" id="KW-1185">Reference proteome</keyword>
<sequence length="191" mass="22161">MKKIILLLTLILPLLCSSQLKKDDDGTLYYEEVIETDLSIAEIHDAIEQYLATYSDNSNYVIKINKEDQILAKGDIPIIGPNELNIVLNTEFKEGRYRIFINELMLNKKDPFTNDEELNTKIALDQMEKRYSKQGKLSEFQKLKKSGEAEKHVSGFVEMNKFFYPKGETKLLAFVEDLKQYISDFNSDSDW</sequence>
<dbReference type="Proteomes" id="UP001245285">
    <property type="component" value="Unassembled WGS sequence"/>
</dbReference>
<proteinExistence type="predicted"/>
<evidence type="ECO:0000313" key="3">
    <source>
        <dbReference type="Proteomes" id="UP001245285"/>
    </source>
</evidence>
<reference evidence="2 3" key="1">
    <citation type="submission" date="2023-09" db="EMBL/GenBank/DDBJ databases">
        <authorList>
            <person name="Rey-Velasco X."/>
        </authorList>
    </citation>
    <scope>NUCLEOTIDE SEQUENCE [LARGE SCALE GENOMIC DNA]</scope>
    <source>
        <strain evidence="2 3">F260</strain>
    </source>
</reference>
<comment type="caution">
    <text evidence="2">The sequence shown here is derived from an EMBL/GenBank/DDBJ whole genome shotgun (WGS) entry which is preliminary data.</text>
</comment>
<accession>A0ABU3CIZ1</accession>
<organism evidence="2 3">
    <name type="scientific">Autumnicola lenta</name>
    <dbReference type="NCBI Taxonomy" id="3075593"/>
    <lineage>
        <taxon>Bacteria</taxon>
        <taxon>Pseudomonadati</taxon>
        <taxon>Bacteroidota</taxon>
        <taxon>Flavobacteriia</taxon>
        <taxon>Flavobacteriales</taxon>
        <taxon>Flavobacteriaceae</taxon>
        <taxon>Autumnicola</taxon>
    </lineage>
</organism>
<gene>
    <name evidence="2" type="ORF">RM545_06455</name>
</gene>
<dbReference type="EMBL" id="JAVRHO010000007">
    <property type="protein sequence ID" value="MDT0646326.1"/>
    <property type="molecule type" value="Genomic_DNA"/>
</dbReference>
<dbReference type="RefSeq" id="WP_311494500.1">
    <property type="nucleotide sequence ID" value="NZ_JAVRHO010000007.1"/>
</dbReference>
<protein>
    <recommendedName>
        <fullName evidence="4">DUF4468 domain-containing protein</fullName>
    </recommendedName>
</protein>
<evidence type="ECO:0000256" key="1">
    <source>
        <dbReference type="SAM" id="SignalP"/>
    </source>
</evidence>
<evidence type="ECO:0008006" key="4">
    <source>
        <dbReference type="Google" id="ProtNLM"/>
    </source>
</evidence>
<keyword evidence="1" id="KW-0732">Signal</keyword>
<evidence type="ECO:0000313" key="2">
    <source>
        <dbReference type="EMBL" id="MDT0646326.1"/>
    </source>
</evidence>
<feature type="signal peptide" evidence="1">
    <location>
        <begin position="1"/>
        <end position="22"/>
    </location>
</feature>